<feature type="region of interest" description="Disordered" evidence="5">
    <location>
        <begin position="464"/>
        <end position="493"/>
    </location>
</feature>
<dbReference type="AlphaFoldDB" id="A0A871R0R7"/>
<dbReference type="PANTHER" id="PTHR31679:SF2">
    <property type="entry name" value="PEROXISOMAL MEMBRANE PROTEIN PEX30-RELATED"/>
    <property type="match status" value="1"/>
</dbReference>
<dbReference type="GO" id="GO:0005778">
    <property type="term" value="C:peroxisomal membrane"/>
    <property type="evidence" value="ECO:0007669"/>
    <property type="project" value="TreeGrafter"/>
</dbReference>
<keyword evidence="4 6" id="KW-0472">Membrane</keyword>
<dbReference type="InterPro" id="IPR006614">
    <property type="entry name" value="Peroxin/Ferlin"/>
</dbReference>
<dbReference type="Pfam" id="PF06398">
    <property type="entry name" value="Pex24p"/>
    <property type="match status" value="1"/>
</dbReference>
<dbReference type="Proteomes" id="UP000663131">
    <property type="component" value="Chromosome 6"/>
</dbReference>
<reference evidence="9" key="2">
    <citation type="journal article" name="BMC Genomics">
        <title>New genome assemblies reveal patterns of domestication and adaptation across Brettanomyces (Dekkera) species.</title>
        <authorList>
            <person name="Roach M.J."/>
            <person name="Borneman A.R."/>
        </authorList>
    </citation>
    <scope>NUCLEOTIDE SEQUENCE</scope>
    <source>
        <strain evidence="9">UCD 2041</strain>
    </source>
</reference>
<dbReference type="RefSeq" id="XP_041136266.1">
    <property type="nucleotide sequence ID" value="XM_041282427.1"/>
</dbReference>
<proteinExistence type="predicted"/>
<feature type="transmembrane region" description="Helical" evidence="6">
    <location>
        <begin position="199"/>
        <end position="218"/>
    </location>
</feature>
<dbReference type="InterPro" id="IPR010482">
    <property type="entry name" value="TECPR1-like_DysF"/>
</dbReference>
<evidence type="ECO:0000256" key="2">
    <source>
        <dbReference type="ARBA" id="ARBA00022692"/>
    </source>
</evidence>
<sequence>MSSAQAEQQSTHSAMSASTSGNQPKIKQQDELTANFTGVVSNVPYNSEEPVTGPMKIRKTIDPNASASIPVQSSPLLSSTPPVVSKCLIRAYPFLIYANKILAILTWTDENPFLPALVVLSSILTILYFEQIITYFGHLLPVLFLALFSLSCGFIEGQQQEHPTLDDVVHCLSTLASQSERLLLPVTSLNLSAYDLKRLLFTTVFLSPAYVIVSYFILTPRTMLCAASIFLLTYHSPWSRVSRRLLWRSKTLRMVCFYVTGLDFDQQGAKSSLFKYAMRKTNKKLKEVTRKATGGGKKGAVRFTYVLYENQRRWLGVGWTPNLLSYERTPWTDEFLNEAESPDNFELPQLEDDSGMHWRWVDKTWRVDLTNDGGIQLPSTKSRTTADPKPDEGFIYFDNTWRNPTTEDSFSKYTRRRRWVRTAELIPLADDQLYDEEGEATGEEEGEVDESAVGKAVGKVSRKTARKMSGRTAGKISGEISGETSGKISGKALGADAGVGHVRRRSAHFAEQDVESEPANQPSKVKFAGVVTRKGSQNALNQTEGEQSKAEEADTAQLSNDDMRLRAESVSAVQNVSAEGDISTSSTKAKRRKSLRLDTEPSVMGEADNTEESHSKKDD</sequence>
<gene>
    <name evidence="9" type="ORF">BRETT_003927</name>
</gene>
<evidence type="ECO:0000256" key="1">
    <source>
        <dbReference type="ARBA" id="ARBA00004127"/>
    </source>
</evidence>
<dbReference type="OrthoDB" id="5586090at2759"/>
<dbReference type="GO" id="GO:0007031">
    <property type="term" value="P:peroxisome organization"/>
    <property type="evidence" value="ECO:0007669"/>
    <property type="project" value="UniProtKB-ARBA"/>
</dbReference>
<dbReference type="GeneID" id="64575850"/>
<protein>
    <recommendedName>
        <fullName evidence="7 8">Peroxin/Ferlin domain-containing protein</fullName>
    </recommendedName>
</protein>
<dbReference type="SMART" id="SM00694">
    <property type="entry name" value="DysFC"/>
    <property type="match status" value="1"/>
</dbReference>
<dbReference type="KEGG" id="bbrx:BRETT_003927"/>
<accession>A0A871R0R7</accession>
<feature type="compositionally biased region" description="Polar residues" evidence="5">
    <location>
        <begin position="534"/>
        <end position="545"/>
    </location>
</feature>
<evidence type="ECO:0000256" key="3">
    <source>
        <dbReference type="ARBA" id="ARBA00022989"/>
    </source>
</evidence>
<feature type="region of interest" description="Disordered" evidence="5">
    <location>
        <begin position="1"/>
        <end position="28"/>
    </location>
</feature>
<comment type="subcellular location">
    <subcellularLocation>
        <location evidence="1">Endomembrane system</location>
        <topology evidence="1">Multi-pass membrane protein</topology>
    </subcellularLocation>
</comment>
<reference evidence="9" key="1">
    <citation type="submission" date="2020-10" db="EMBL/GenBank/DDBJ databases">
        <authorList>
            <person name="Palmer J.M."/>
        </authorList>
    </citation>
    <scope>NUCLEOTIDE SEQUENCE</scope>
    <source>
        <strain evidence="9">UCD 2041</strain>
    </source>
</reference>
<evidence type="ECO:0000313" key="10">
    <source>
        <dbReference type="Proteomes" id="UP000663131"/>
    </source>
</evidence>
<dbReference type="GO" id="GO:0012505">
    <property type="term" value="C:endomembrane system"/>
    <property type="evidence" value="ECO:0007669"/>
    <property type="project" value="UniProtKB-SubCell"/>
</dbReference>
<feature type="domain" description="Peroxin/Ferlin" evidence="7">
    <location>
        <begin position="300"/>
        <end position="368"/>
    </location>
</feature>
<dbReference type="InterPro" id="IPR052646">
    <property type="entry name" value="Peroxisomal_PEX28-32"/>
</dbReference>
<evidence type="ECO:0000313" key="9">
    <source>
        <dbReference type="EMBL" id="QOU19773.1"/>
    </source>
</evidence>
<evidence type="ECO:0000256" key="4">
    <source>
        <dbReference type="ARBA" id="ARBA00023136"/>
    </source>
</evidence>
<dbReference type="PANTHER" id="PTHR31679">
    <property type="entry name" value="PEROXISOMAL MEMBRANE PROTEIN PEX30-RELATED"/>
    <property type="match status" value="1"/>
</dbReference>
<dbReference type="SMART" id="SM00693">
    <property type="entry name" value="DysFN"/>
    <property type="match status" value="1"/>
</dbReference>
<name>A0A871R0R7_DEKBR</name>
<dbReference type="EMBL" id="CP063134">
    <property type="protein sequence ID" value="QOU19773.1"/>
    <property type="molecule type" value="Genomic_DNA"/>
</dbReference>
<feature type="transmembrane region" description="Helical" evidence="6">
    <location>
        <begin position="112"/>
        <end position="129"/>
    </location>
</feature>
<keyword evidence="2 6" id="KW-0812">Transmembrane</keyword>
<organism evidence="9 10">
    <name type="scientific">Dekkera bruxellensis</name>
    <name type="common">Brettanomyces custersii</name>
    <dbReference type="NCBI Taxonomy" id="5007"/>
    <lineage>
        <taxon>Eukaryota</taxon>
        <taxon>Fungi</taxon>
        <taxon>Dikarya</taxon>
        <taxon>Ascomycota</taxon>
        <taxon>Saccharomycotina</taxon>
        <taxon>Pichiomycetes</taxon>
        <taxon>Pichiales</taxon>
        <taxon>Pichiaceae</taxon>
        <taxon>Brettanomyces</taxon>
    </lineage>
</organism>
<evidence type="ECO:0000259" key="7">
    <source>
        <dbReference type="SMART" id="SM00693"/>
    </source>
</evidence>
<evidence type="ECO:0000256" key="6">
    <source>
        <dbReference type="SAM" id="Phobius"/>
    </source>
</evidence>
<feature type="region of interest" description="Disordered" evidence="5">
    <location>
        <begin position="506"/>
        <end position="619"/>
    </location>
</feature>
<evidence type="ECO:0000256" key="5">
    <source>
        <dbReference type="SAM" id="MobiDB-lite"/>
    </source>
</evidence>
<keyword evidence="3 6" id="KW-1133">Transmembrane helix</keyword>
<feature type="domain" description="Peroxin/Ferlin" evidence="8">
    <location>
        <begin position="393"/>
        <end position="426"/>
    </location>
</feature>
<evidence type="ECO:0000259" key="8">
    <source>
        <dbReference type="SMART" id="SM00694"/>
    </source>
</evidence>
<feature type="transmembrane region" description="Helical" evidence="6">
    <location>
        <begin position="135"/>
        <end position="155"/>
    </location>
</feature>